<evidence type="ECO:0000313" key="3">
    <source>
        <dbReference type="EMBL" id="CAJ1384537.1"/>
    </source>
</evidence>
<organism evidence="3 4">
    <name type="scientific">Effrenium voratum</name>
    <dbReference type="NCBI Taxonomy" id="2562239"/>
    <lineage>
        <taxon>Eukaryota</taxon>
        <taxon>Sar</taxon>
        <taxon>Alveolata</taxon>
        <taxon>Dinophyceae</taxon>
        <taxon>Suessiales</taxon>
        <taxon>Symbiodiniaceae</taxon>
        <taxon>Effrenium</taxon>
    </lineage>
</organism>
<dbReference type="AlphaFoldDB" id="A0AA36IBA5"/>
<keyword evidence="4" id="KW-1185">Reference proteome</keyword>
<proteinExistence type="predicted"/>
<dbReference type="Proteomes" id="UP001178507">
    <property type="component" value="Unassembled WGS sequence"/>
</dbReference>
<accession>A0AA36IBA5</accession>
<reference evidence="3" key="1">
    <citation type="submission" date="2023-08" db="EMBL/GenBank/DDBJ databases">
        <authorList>
            <person name="Chen Y."/>
            <person name="Shah S."/>
            <person name="Dougan E. K."/>
            <person name="Thang M."/>
            <person name="Chan C."/>
        </authorList>
    </citation>
    <scope>NUCLEOTIDE SEQUENCE</scope>
</reference>
<dbReference type="Gene3D" id="3.40.50.1400">
    <property type="match status" value="2"/>
</dbReference>
<evidence type="ECO:0000256" key="2">
    <source>
        <dbReference type="ARBA" id="ARBA00023239"/>
    </source>
</evidence>
<keyword evidence="1" id="KW-0479">Metal-binding</keyword>
<comment type="caution">
    <text evidence="3">The sequence shown here is derived from an EMBL/GenBank/DDBJ whole genome shotgun (WGS) entry which is preliminary data.</text>
</comment>
<dbReference type="GO" id="GO:0016829">
    <property type="term" value="F:lyase activity"/>
    <property type="evidence" value="ECO:0007669"/>
    <property type="project" value="UniProtKB-KW"/>
</dbReference>
<evidence type="ECO:0000256" key="1">
    <source>
        <dbReference type="ARBA" id="ARBA00022723"/>
    </source>
</evidence>
<dbReference type="EMBL" id="CAUJNA010001124">
    <property type="protein sequence ID" value="CAJ1384537.1"/>
    <property type="molecule type" value="Genomic_DNA"/>
</dbReference>
<dbReference type="SUPFAM" id="SSF53800">
    <property type="entry name" value="Chelatase"/>
    <property type="match status" value="1"/>
</dbReference>
<protein>
    <recommendedName>
        <fullName evidence="5">Cobalamin biosynthesis protein CbiX</fullName>
    </recommendedName>
</protein>
<dbReference type="Pfam" id="PF01903">
    <property type="entry name" value="CbiX"/>
    <property type="match status" value="1"/>
</dbReference>
<name>A0AA36IBA5_9DINO</name>
<dbReference type="GO" id="GO:0046872">
    <property type="term" value="F:metal ion binding"/>
    <property type="evidence" value="ECO:0007669"/>
    <property type="project" value="UniProtKB-KW"/>
</dbReference>
<gene>
    <name evidence="3" type="ORF">EVOR1521_LOCUS11398</name>
</gene>
<keyword evidence="2" id="KW-0456">Lyase</keyword>
<sequence length="305" mass="32448">MAARLGLLALGLALGYGLARVSAKRRPRKGRRVALVDNGSLKPEATKSLRRLAAALAAKAGLKVEAVSAKFADRIAAEKLDGQPGEVLAGWLQRVKKEDPDAQVQLLPLLIGPSDTLTKAMPEAAQAADVEVEIAPSLVCLCPVLYGHQEERGAHGLAQMLRERLEDAQLSANDVVLLCDHGSPAARVAAAKDAVRAELAALLGRPVTGCCMERREGAEYDFNGPLLEKALQALPPNTSAKVALLFLQEGRHAGPGGDIDQILGQVKQKRPDLSLATTRVLAGHEGLVELLAKRLRKTVPARLFH</sequence>
<evidence type="ECO:0008006" key="5">
    <source>
        <dbReference type="Google" id="ProtNLM"/>
    </source>
</evidence>
<dbReference type="InterPro" id="IPR002762">
    <property type="entry name" value="CbiX-like"/>
</dbReference>
<evidence type="ECO:0000313" key="4">
    <source>
        <dbReference type="Proteomes" id="UP001178507"/>
    </source>
</evidence>